<dbReference type="EMBL" id="GDRN01083687">
    <property type="protein sequence ID" value="JAI61630.1"/>
    <property type="molecule type" value="Transcribed_RNA"/>
</dbReference>
<dbReference type="CDD" id="cd08342">
    <property type="entry name" value="HPPD_N_like"/>
    <property type="match status" value="1"/>
</dbReference>
<dbReference type="InterPro" id="IPR005956">
    <property type="entry name" value="4OHPhenylPyrv_dOase"/>
</dbReference>
<evidence type="ECO:0000313" key="7">
    <source>
        <dbReference type="EMBL" id="JAI61630.1"/>
    </source>
</evidence>
<dbReference type="InterPro" id="IPR029068">
    <property type="entry name" value="Glyas_Bleomycin-R_OHBP_Dase"/>
</dbReference>
<dbReference type="SUPFAM" id="SSF54593">
    <property type="entry name" value="Glyoxalase/Bleomycin resistance protein/Dihydroxybiphenyl dioxygenase"/>
    <property type="match status" value="2"/>
</dbReference>
<reference evidence="7" key="1">
    <citation type="submission" date="2015-09" db="EMBL/GenBank/DDBJ databases">
        <title>Scylla olivacea transcriptome.</title>
        <authorList>
            <person name="Ikhwanuddin M."/>
        </authorList>
    </citation>
    <scope>NUCLEOTIDE SEQUENCE</scope>
</reference>
<dbReference type="Pfam" id="PF00903">
    <property type="entry name" value="Glyoxalase"/>
    <property type="match status" value="1"/>
</dbReference>
<dbReference type="GO" id="GO:0003868">
    <property type="term" value="F:4-hydroxyphenylpyruvate dioxygenase activity"/>
    <property type="evidence" value="ECO:0007669"/>
    <property type="project" value="InterPro"/>
</dbReference>
<evidence type="ECO:0000256" key="2">
    <source>
        <dbReference type="ARBA" id="ARBA00005877"/>
    </source>
</evidence>
<dbReference type="PROSITE" id="PS51819">
    <property type="entry name" value="VOC"/>
    <property type="match status" value="2"/>
</dbReference>
<accession>A0A0P4VZW4</accession>
<keyword evidence="4" id="KW-0677">Repeat</keyword>
<comment type="similarity">
    <text evidence="2">Belongs to the 4HPPD family.</text>
</comment>
<proteinExistence type="inferred from homology"/>
<evidence type="ECO:0000259" key="6">
    <source>
        <dbReference type="PROSITE" id="PS51819"/>
    </source>
</evidence>
<dbReference type="CDD" id="cd07250">
    <property type="entry name" value="HPPD_C_like"/>
    <property type="match status" value="1"/>
</dbReference>
<evidence type="ECO:0000256" key="5">
    <source>
        <dbReference type="ARBA" id="ARBA00023004"/>
    </source>
</evidence>
<organism evidence="7">
    <name type="scientific">Scylla olivacea</name>
    <name type="common">Orange mud crab</name>
    <name type="synonym">Cancer olivacea</name>
    <dbReference type="NCBI Taxonomy" id="85551"/>
    <lineage>
        <taxon>Eukaryota</taxon>
        <taxon>Metazoa</taxon>
        <taxon>Ecdysozoa</taxon>
        <taxon>Arthropoda</taxon>
        <taxon>Crustacea</taxon>
        <taxon>Multicrustacea</taxon>
        <taxon>Malacostraca</taxon>
        <taxon>Eumalacostraca</taxon>
        <taxon>Eucarida</taxon>
        <taxon>Decapoda</taxon>
        <taxon>Pleocyemata</taxon>
        <taxon>Brachyura</taxon>
        <taxon>Eubrachyura</taxon>
        <taxon>Portunoidea</taxon>
        <taxon>Portunidae</taxon>
        <taxon>Portuninae</taxon>
        <taxon>Scylla</taxon>
    </lineage>
</organism>
<evidence type="ECO:0000256" key="4">
    <source>
        <dbReference type="ARBA" id="ARBA00022737"/>
    </source>
</evidence>
<feature type="domain" description="VOC" evidence="6">
    <location>
        <begin position="245"/>
        <end position="404"/>
    </location>
</feature>
<dbReference type="InterPro" id="IPR037523">
    <property type="entry name" value="VOC_core"/>
</dbReference>
<dbReference type="PANTHER" id="PTHR11959:SF10">
    <property type="entry name" value="4-HYDROXYPHENYLPYRUVATE DIOXYGENASE-LIKE PROTEIN"/>
    <property type="match status" value="1"/>
</dbReference>
<dbReference type="GO" id="GO:0046872">
    <property type="term" value="F:metal ion binding"/>
    <property type="evidence" value="ECO:0007669"/>
    <property type="project" value="UniProtKB-KW"/>
</dbReference>
<protein>
    <recommendedName>
        <fullName evidence="6">VOC domain-containing protein</fullName>
    </recommendedName>
</protein>
<sequence>MRMCSGLHHVEICVGEEKDLLNTLIKSLGFTLIARHFTPLSTKWALKHGSAVFVITKRKKDHKHQNGVTDDFIGNIDQGKKLVIGQANLSSESPFIVSNDLFNDLEHWTVFCCHNQTSHVIDSVFNVALVVRDVDEVTKRVETQGGRVLRKPTVLKDSHGQVKYSIVTSCLGNVVHTLIDKQDYSGEFLPGFESFQTDNNESCPLNSERDGEEHTTVDGLQQQPVTNYSNFTVNDNLNSDPLFTHFDHLAFACEAGKSEGLIEWYHRCFGMKRFAANRKDTNEEGFVLGENIGMRIKAMEYWRCAEVGLTLPSATEEDSSLKMVLAEPLVGYEKSQINTFLHNHKGPGVQHIALHTPNMVSSVKRASQQGVTFRKAPPAYYQEGIRLEDIKAAGHGDEIDLFQELGILLDIEDDVFCDKEDHQEGKKYLLQVFTTPIFQEDTFFMEVIHRKGAVGFGAGNIRALAQSIVCDEQQKKARLSQSIIYDQQQKNEAKIC</sequence>
<dbReference type="InterPro" id="IPR041735">
    <property type="entry name" value="4OHPhenylPyrv_dOase_C"/>
</dbReference>
<keyword evidence="5" id="KW-0408">Iron</keyword>
<dbReference type="Gene3D" id="3.10.180.10">
    <property type="entry name" value="2,3-Dihydroxybiphenyl 1,2-Dioxygenase, domain 1"/>
    <property type="match status" value="2"/>
</dbReference>
<dbReference type="PANTHER" id="PTHR11959">
    <property type="entry name" value="4-HYDROXYPHENYLPYRUVATE DIOXYGENASE"/>
    <property type="match status" value="1"/>
</dbReference>
<dbReference type="GO" id="GO:0009072">
    <property type="term" value="P:aromatic amino acid metabolic process"/>
    <property type="evidence" value="ECO:0007669"/>
    <property type="project" value="InterPro"/>
</dbReference>
<evidence type="ECO:0000256" key="1">
    <source>
        <dbReference type="ARBA" id="ARBA00001962"/>
    </source>
</evidence>
<comment type="cofactor">
    <cofactor evidence="1">
        <name>Fe cation</name>
        <dbReference type="ChEBI" id="CHEBI:24875"/>
    </cofactor>
</comment>
<keyword evidence="3" id="KW-0479">Metal-binding</keyword>
<dbReference type="AlphaFoldDB" id="A0A0P4VZW4"/>
<dbReference type="InterPro" id="IPR041736">
    <property type="entry name" value="4OHPhenylPyrv_dOase_N"/>
</dbReference>
<name>A0A0P4VZW4_SCYOL</name>
<dbReference type="InterPro" id="IPR004360">
    <property type="entry name" value="Glyas_Fos-R_dOase_dom"/>
</dbReference>
<evidence type="ECO:0000256" key="3">
    <source>
        <dbReference type="ARBA" id="ARBA00022723"/>
    </source>
</evidence>
<feature type="domain" description="VOC" evidence="6">
    <location>
        <begin position="6"/>
        <end position="181"/>
    </location>
</feature>